<evidence type="ECO:0000256" key="1">
    <source>
        <dbReference type="SAM" id="MobiDB-lite"/>
    </source>
</evidence>
<gene>
    <name evidence="2" type="primary">jg4053</name>
    <name evidence="2" type="ORF">PAEG_LOCUS10344</name>
</gene>
<evidence type="ECO:0000313" key="3">
    <source>
        <dbReference type="Proteomes" id="UP000838756"/>
    </source>
</evidence>
<feature type="region of interest" description="Disordered" evidence="1">
    <location>
        <begin position="82"/>
        <end position="107"/>
    </location>
</feature>
<proteinExistence type="predicted"/>
<sequence>MKYKVKQQLSFGAFSSTRGPKRQHTCVILLQSVAFIRKNARQLKLVVTYILIARVFDGTVWFSNAESSSGCLSHERCSRRRKTKSLRRQTNRNTAFPAARRRSQRDHFVETSLTPRLECV</sequence>
<accession>A0A8S4R5D8</accession>
<name>A0A8S4R5D8_9NEOP</name>
<dbReference type="AlphaFoldDB" id="A0A8S4R5D8"/>
<protein>
    <submittedName>
        <fullName evidence="2">Jg4053 protein</fullName>
    </submittedName>
</protein>
<evidence type="ECO:0000313" key="2">
    <source>
        <dbReference type="EMBL" id="CAH2231992.1"/>
    </source>
</evidence>
<reference evidence="2" key="1">
    <citation type="submission" date="2022-03" db="EMBL/GenBank/DDBJ databases">
        <authorList>
            <person name="Lindestad O."/>
        </authorList>
    </citation>
    <scope>NUCLEOTIDE SEQUENCE</scope>
</reference>
<organism evidence="2 3">
    <name type="scientific">Pararge aegeria aegeria</name>
    <dbReference type="NCBI Taxonomy" id="348720"/>
    <lineage>
        <taxon>Eukaryota</taxon>
        <taxon>Metazoa</taxon>
        <taxon>Ecdysozoa</taxon>
        <taxon>Arthropoda</taxon>
        <taxon>Hexapoda</taxon>
        <taxon>Insecta</taxon>
        <taxon>Pterygota</taxon>
        <taxon>Neoptera</taxon>
        <taxon>Endopterygota</taxon>
        <taxon>Lepidoptera</taxon>
        <taxon>Glossata</taxon>
        <taxon>Ditrysia</taxon>
        <taxon>Papilionoidea</taxon>
        <taxon>Nymphalidae</taxon>
        <taxon>Satyrinae</taxon>
        <taxon>Satyrini</taxon>
        <taxon>Parargina</taxon>
        <taxon>Pararge</taxon>
    </lineage>
</organism>
<dbReference type="Proteomes" id="UP000838756">
    <property type="component" value="Unassembled WGS sequence"/>
</dbReference>
<comment type="caution">
    <text evidence="2">The sequence shown here is derived from an EMBL/GenBank/DDBJ whole genome shotgun (WGS) entry which is preliminary data.</text>
</comment>
<keyword evidence="3" id="KW-1185">Reference proteome</keyword>
<dbReference type="EMBL" id="CAKXAJ010024860">
    <property type="protein sequence ID" value="CAH2231992.1"/>
    <property type="molecule type" value="Genomic_DNA"/>
</dbReference>